<reference evidence="3" key="1">
    <citation type="submission" date="2018-01" db="EMBL/GenBank/DDBJ databases">
        <authorList>
            <person name="Regsiter A."/>
            <person name="William W."/>
        </authorList>
    </citation>
    <scope>NUCLEOTIDE SEQUENCE</scope>
    <source>
        <strain evidence="3">TRIP AH-1</strain>
    </source>
</reference>
<dbReference type="Pfam" id="PF08378">
    <property type="entry name" value="NERD"/>
    <property type="match status" value="1"/>
</dbReference>
<dbReference type="EMBL" id="OJIN01000201">
    <property type="protein sequence ID" value="SPD75420.1"/>
    <property type="molecule type" value="Genomic_DNA"/>
</dbReference>
<feature type="domain" description="NERD" evidence="2">
    <location>
        <begin position="21"/>
        <end position="136"/>
    </location>
</feature>
<dbReference type="SUPFAM" id="SSF56112">
    <property type="entry name" value="Protein kinase-like (PK-like)"/>
    <property type="match status" value="2"/>
</dbReference>
<dbReference type="SMART" id="SM00220">
    <property type="entry name" value="S_TKc"/>
    <property type="match status" value="2"/>
</dbReference>
<dbReference type="Gene3D" id="1.10.510.10">
    <property type="entry name" value="Transferase(Phosphotransferase) domain 1"/>
    <property type="match status" value="2"/>
</dbReference>
<dbReference type="GO" id="GO:0004674">
    <property type="term" value="F:protein serine/threonine kinase activity"/>
    <property type="evidence" value="ECO:0007669"/>
    <property type="project" value="UniProtKB-KW"/>
</dbReference>
<evidence type="ECO:0000259" key="1">
    <source>
        <dbReference type="PROSITE" id="PS50011"/>
    </source>
</evidence>
<dbReference type="InterPro" id="IPR011528">
    <property type="entry name" value="NERD"/>
</dbReference>
<organism evidence="3">
    <name type="scientific">uncultured Desulfobacterium sp</name>
    <dbReference type="NCBI Taxonomy" id="201089"/>
    <lineage>
        <taxon>Bacteria</taxon>
        <taxon>Pseudomonadati</taxon>
        <taxon>Thermodesulfobacteriota</taxon>
        <taxon>Desulfobacteria</taxon>
        <taxon>Desulfobacterales</taxon>
        <taxon>Desulfobacteriaceae</taxon>
        <taxon>Desulfobacterium</taxon>
        <taxon>environmental samples</taxon>
    </lineage>
</organism>
<dbReference type="InterPro" id="IPR011009">
    <property type="entry name" value="Kinase-like_dom_sf"/>
</dbReference>
<dbReference type="PROSITE" id="PS00108">
    <property type="entry name" value="PROTEIN_KINASE_ST"/>
    <property type="match status" value="1"/>
</dbReference>
<dbReference type="Pfam" id="PF00069">
    <property type="entry name" value="Pkinase"/>
    <property type="match status" value="2"/>
</dbReference>
<sequence>MRKIVDKIPDNQIREERSNYSLFAHEDEALDAIAHHVEAHRLGATLRNLELYDKQSNRYFETDLVVVSRFGVYVVELKHWSGRIEVRPNCWLQNRSFFKPDPHKANNFKAKLLRGLYDRKFPSFPPVYFESVVVLTNSDAEVIGCAIPKTTANNPTLESIDRFLQYLKWQREAKEEKLSDLQCQAFAEYIQKLNTVGPPRDFVFPGYEIVERLYQYEDRAEVVARRTDIRHRRLSRLRIFFLTSGDQHAREKATATLNAVEKIGDHSNILKVWDIPNENSYLVEGSDWSETGTLRDCLDRSGPLDSGKALAIAAGLARGLEAAHSQCIVHRALSPDNILMVNDTPKLMNFDLSFQLEDNRVTVIPDASKLKRSPYIAPEIYVRGTVPEATTDLFSLGVILYEMLVGQCPFGCSTDLERSNGRLPEEHLQKLRQVEGVSDCVVDLVCALVRQNPSDRIADANKVLAALDECTGHLTLPFGIETNPRLPEGAQSGLYSIQYFVTSGAESQVYRAAGVRGKNVALKLFNRDVPLPRIVDEQSYAAAAHHPSLVRVDSYSQWSDGRYYIAFDWASERSLREEIDDGVRPDINSFVRGAEQLLDAISSLHLNAEDGVPNPILHNDIKPENILLGHARRLVLIDFGSASESHIGTYEGTEGYVAPDLRLGKDRKYSVDGDLYALSISLHEWLLGCRPGAETSGDDAKPVAIAEWLHKGCSPDAGYRYPSAQEMKSALHSALVQPEPIEGPEAGLQTEATLAVAEETKPAQPERLTVASIPANAAPNPFVTYLNSLHSRSAANENTLAESQVRNPFFGHIHVPHPVTDVIYGILTGEEKKHVVLTGHAGDGKSTIAVDIFRRLENLPANQTLTDNLQRREILGSVSLVKDFSEWSPSERADLMHEMLDAEGSRFLLISNTGTLLDTFKAQEKAMGGNWVGVESNLLGSMNSLKPASVTFQGAEFVLVNVAMMDNLKIASQIFERMLAEERWAPCHSASCGEKCPIFRNVSLMQANLPRIRDRLFLAYRRMYEYGIRLTLRQLCAHMAYMVTSGLEYADIKKMAERAKPPLMAEFMFFNRFFGDNGSTPDPFAAQLRGVQAVRGQGFGLQPCPTWERYLWLRSRGHSFQLKSATAPNDFETLRRYGAGLLIDDTISSSDARDQIRRAVFFLHDFGADEGNEFLRAFLRSNMILDFVRWQSLDGEILSLQESNSLHKRIMHVLQEHFTGVRLPEGASSDRYLFVTLSRHSHDVRQSAQVVLARYPEDDFRIVLRTADSPAGGIRRDLFLEGSPNSGGLNLSLSLPFLDYVMLRNRGEIGKALQASYIDRLERFKGQLIHHATVRKMDDIMLVRLRTNNTFRRQIFAVRNGRLEVTDA</sequence>
<dbReference type="PANTHER" id="PTHR44167">
    <property type="entry name" value="OVARIAN-SPECIFIC SERINE/THREONINE-PROTEIN KINASE LOK-RELATED"/>
    <property type="match status" value="1"/>
</dbReference>
<dbReference type="PANTHER" id="PTHR44167:SF30">
    <property type="entry name" value="PHOSPHORYLASE KINASE"/>
    <property type="match status" value="1"/>
</dbReference>
<evidence type="ECO:0000313" key="3">
    <source>
        <dbReference type="EMBL" id="SPD75420.1"/>
    </source>
</evidence>
<protein>
    <submittedName>
        <fullName evidence="3">Putative Serine/threonine protein kinase</fullName>
    </submittedName>
</protein>
<accession>A0A445N0Z7</accession>
<feature type="domain" description="Protein kinase" evidence="1">
    <location>
        <begin position="495"/>
        <end position="783"/>
    </location>
</feature>
<evidence type="ECO:0000259" key="2">
    <source>
        <dbReference type="PROSITE" id="PS50965"/>
    </source>
</evidence>
<name>A0A445N0Z7_9BACT</name>
<keyword evidence="3" id="KW-0418">Kinase</keyword>
<dbReference type="PROSITE" id="PS50011">
    <property type="entry name" value="PROTEIN_KINASE_DOM"/>
    <property type="match status" value="2"/>
</dbReference>
<keyword evidence="3" id="KW-0808">Transferase</keyword>
<dbReference type="InterPro" id="IPR000719">
    <property type="entry name" value="Prot_kinase_dom"/>
</dbReference>
<dbReference type="GO" id="GO:0005524">
    <property type="term" value="F:ATP binding"/>
    <property type="evidence" value="ECO:0007669"/>
    <property type="project" value="InterPro"/>
</dbReference>
<keyword evidence="3" id="KW-0723">Serine/threonine-protein kinase</keyword>
<dbReference type="InterPro" id="IPR008271">
    <property type="entry name" value="Ser/Thr_kinase_AS"/>
</dbReference>
<gene>
    <name evidence="3" type="ORF">PITCH_A580023</name>
</gene>
<proteinExistence type="predicted"/>
<dbReference type="PROSITE" id="PS50965">
    <property type="entry name" value="NERD"/>
    <property type="match status" value="1"/>
</dbReference>
<feature type="domain" description="Protein kinase" evidence="1">
    <location>
        <begin position="207"/>
        <end position="476"/>
    </location>
</feature>